<evidence type="ECO:0000256" key="4">
    <source>
        <dbReference type="ARBA" id="ARBA00022723"/>
    </source>
</evidence>
<keyword evidence="4" id="KW-0479">Metal-binding</keyword>
<comment type="catalytic activity">
    <reaction evidence="8">
        <text>(sulfur carrier)-H + L-cysteine = (sulfur carrier)-SH + L-alanine</text>
        <dbReference type="Rhea" id="RHEA:43892"/>
        <dbReference type="Rhea" id="RHEA-COMP:14737"/>
        <dbReference type="Rhea" id="RHEA-COMP:14739"/>
        <dbReference type="ChEBI" id="CHEBI:29917"/>
        <dbReference type="ChEBI" id="CHEBI:35235"/>
        <dbReference type="ChEBI" id="CHEBI:57972"/>
        <dbReference type="ChEBI" id="CHEBI:64428"/>
        <dbReference type="EC" id="2.8.1.7"/>
    </reaction>
</comment>
<dbReference type="PANTHER" id="PTHR11601">
    <property type="entry name" value="CYSTEINE DESULFURYLASE FAMILY MEMBER"/>
    <property type="match status" value="1"/>
</dbReference>
<comment type="similarity">
    <text evidence="2">Belongs to the class-V pyridoxal-phosphate-dependent aminotransferase family. NifS/IscS subfamily.</text>
</comment>
<dbReference type="Gene3D" id="3.90.1150.10">
    <property type="entry name" value="Aspartate Aminotransferase, domain 1"/>
    <property type="match status" value="1"/>
</dbReference>
<evidence type="ECO:0000256" key="5">
    <source>
        <dbReference type="ARBA" id="ARBA00022898"/>
    </source>
</evidence>
<evidence type="ECO:0000256" key="7">
    <source>
        <dbReference type="ARBA" id="ARBA00023014"/>
    </source>
</evidence>
<dbReference type="SUPFAM" id="SSF53383">
    <property type="entry name" value="PLP-dependent transferases"/>
    <property type="match status" value="1"/>
</dbReference>
<evidence type="ECO:0000313" key="11">
    <source>
        <dbReference type="Proteomes" id="UP001596137"/>
    </source>
</evidence>
<evidence type="ECO:0000256" key="3">
    <source>
        <dbReference type="ARBA" id="ARBA00022679"/>
    </source>
</evidence>
<dbReference type="Pfam" id="PF00266">
    <property type="entry name" value="Aminotran_5"/>
    <property type="match status" value="1"/>
</dbReference>
<dbReference type="InterPro" id="IPR015422">
    <property type="entry name" value="PyrdxlP-dep_Trfase_small"/>
</dbReference>
<dbReference type="Gene3D" id="3.40.640.10">
    <property type="entry name" value="Type I PLP-dependent aspartate aminotransferase-like (Major domain)"/>
    <property type="match status" value="1"/>
</dbReference>
<evidence type="ECO:0000256" key="6">
    <source>
        <dbReference type="ARBA" id="ARBA00023004"/>
    </source>
</evidence>
<organism evidence="10 11">
    <name type="scientific">Sphaerisporangium aureirubrum</name>
    <dbReference type="NCBI Taxonomy" id="1544736"/>
    <lineage>
        <taxon>Bacteria</taxon>
        <taxon>Bacillati</taxon>
        <taxon>Actinomycetota</taxon>
        <taxon>Actinomycetes</taxon>
        <taxon>Streptosporangiales</taxon>
        <taxon>Streptosporangiaceae</taxon>
        <taxon>Sphaerisporangium</taxon>
    </lineage>
</organism>
<accession>A0ABW1NF21</accession>
<dbReference type="InterPro" id="IPR015421">
    <property type="entry name" value="PyrdxlP-dep_Trfase_major"/>
</dbReference>
<evidence type="ECO:0000259" key="9">
    <source>
        <dbReference type="Pfam" id="PF00266"/>
    </source>
</evidence>
<dbReference type="InterPro" id="IPR016454">
    <property type="entry name" value="Cysteine_dSase"/>
</dbReference>
<dbReference type="RefSeq" id="WP_380749981.1">
    <property type="nucleotide sequence ID" value="NZ_JBHSRF010000010.1"/>
</dbReference>
<keyword evidence="11" id="KW-1185">Reference proteome</keyword>
<sequence length="386" mass="40087">MAYLDHAATTPMLPEAIEAMTAQLVRVGNASSLHSAGRRTRRVVEESRETIAGALGARPSEVVFTAGGTEADNLAIKGLYWAGHAATGADRVLISAVEHHAALDPAHWLADRQGASVESLEVDEYGRVHPETLRAAIERDPGRVALVSVMWANNEVGTVQPVAELAAIAAEHGIPFHTDAVQAVGKLPVSFAESGVAALTVSGHKLGGPMGVGALLLARGVDPVPVLHGGGQEREVRSGTLDTPAIAGFAAAVRTAVERRDENVAHLRSLRDHLIAGVRAAVPDVILNGHPDDRLPGNAHFSFPGCEGDALLMLLDAKGIECSTGSACSAGVAQPSHVLLAMGSDAVRARGSLRFSLGHTSTLADVDRLLEVLGPVVERARRAGVG</sequence>
<dbReference type="PIRSF" id="PIRSF005572">
    <property type="entry name" value="NifS"/>
    <property type="match status" value="1"/>
</dbReference>
<keyword evidence="7" id="KW-0411">Iron-sulfur</keyword>
<dbReference type="PANTHER" id="PTHR11601:SF34">
    <property type="entry name" value="CYSTEINE DESULFURASE"/>
    <property type="match status" value="1"/>
</dbReference>
<keyword evidence="5" id="KW-0663">Pyridoxal phosphate</keyword>
<dbReference type="InterPro" id="IPR000192">
    <property type="entry name" value="Aminotrans_V_dom"/>
</dbReference>
<dbReference type="Gene3D" id="1.10.260.50">
    <property type="match status" value="1"/>
</dbReference>
<evidence type="ECO:0000256" key="2">
    <source>
        <dbReference type="ARBA" id="ARBA00006490"/>
    </source>
</evidence>
<evidence type="ECO:0000256" key="1">
    <source>
        <dbReference type="ARBA" id="ARBA00001933"/>
    </source>
</evidence>
<dbReference type="EMBL" id="JBHSRF010000010">
    <property type="protein sequence ID" value="MFC6081498.1"/>
    <property type="molecule type" value="Genomic_DNA"/>
</dbReference>
<dbReference type="InterPro" id="IPR015424">
    <property type="entry name" value="PyrdxlP-dep_Trfase"/>
</dbReference>
<proteinExistence type="inferred from homology"/>
<gene>
    <name evidence="10" type="ORF">ACFP1K_10030</name>
</gene>
<feature type="domain" description="Aminotransferase class V" evidence="9">
    <location>
        <begin position="3"/>
        <end position="369"/>
    </location>
</feature>
<name>A0ABW1NF21_9ACTN</name>
<evidence type="ECO:0000313" key="10">
    <source>
        <dbReference type="EMBL" id="MFC6081498.1"/>
    </source>
</evidence>
<protein>
    <submittedName>
        <fullName evidence="10">Cysteine desulfurase family protein</fullName>
    </submittedName>
</protein>
<reference evidence="11" key="1">
    <citation type="journal article" date="2019" name="Int. J. Syst. Evol. Microbiol.">
        <title>The Global Catalogue of Microorganisms (GCM) 10K type strain sequencing project: providing services to taxonomists for standard genome sequencing and annotation.</title>
        <authorList>
            <consortium name="The Broad Institute Genomics Platform"/>
            <consortium name="The Broad Institute Genome Sequencing Center for Infectious Disease"/>
            <person name="Wu L."/>
            <person name="Ma J."/>
        </authorList>
    </citation>
    <scope>NUCLEOTIDE SEQUENCE [LARGE SCALE GENOMIC DNA]</scope>
    <source>
        <strain evidence="11">JCM 30346</strain>
    </source>
</reference>
<dbReference type="Proteomes" id="UP001596137">
    <property type="component" value="Unassembled WGS sequence"/>
</dbReference>
<comment type="caution">
    <text evidence="10">The sequence shown here is derived from an EMBL/GenBank/DDBJ whole genome shotgun (WGS) entry which is preliminary data.</text>
</comment>
<evidence type="ECO:0000256" key="8">
    <source>
        <dbReference type="ARBA" id="ARBA00050776"/>
    </source>
</evidence>
<keyword evidence="6" id="KW-0408">Iron</keyword>
<comment type="cofactor">
    <cofactor evidence="1">
        <name>pyridoxal 5'-phosphate</name>
        <dbReference type="ChEBI" id="CHEBI:597326"/>
    </cofactor>
</comment>
<keyword evidence="3" id="KW-0808">Transferase</keyword>